<accession>A0A0C2CAU9</accession>
<protein>
    <submittedName>
        <fullName evidence="1">Uncharacterized protein</fullName>
    </submittedName>
</protein>
<dbReference type="AlphaFoldDB" id="A0A0C2CAU9"/>
<name>A0A0C2CAU9_9BILA</name>
<reference evidence="1 2" key="1">
    <citation type="submission" date="2013-12" db="EMBL/GenBank/DDBJ databases">
        <title>Draft genome of the parsitic nematode Ancylostoma duodenale.</title>
        <authorList>
            <person name="Mitreva M."/>
        </authorList>
    </citation>
    <scope>NUCLEOTIDE SEQUENCE [LARGE SCALE GENOMIC DNA]</scope>
    <source>
        <strain evidence="1 2">Zhejiang</strain>
    </source>
</reference>
<gene>
    <name evidence="1" type="ORF">ANCDUO_22978</name>
</gene>
<dbReference type="EMBL" id="KN768247">
    <property type="protein sequence ID" value="KIH46967.1"/>
    <property type="molecule type" value="Genomic_DNA"/>
</dbReference>
<proteinExistence type="predicted"/>
<evidence type="ECO:0000313" key="1">
    <source>
        <dbReference type="EMBL" id="KIH46967.1"/>
    </source>
</evidence>
<evidence type="ECO:0000313" key="2">
    <source>
        <dbReference type="Proteomes" id="UP000054047"/>
    </source>
</evidence>
<organism evidence="1 2">
    <name type="scientific">Ancylostoma duodenale</name>
    <dbReference type="NCBI Taxonomy" id="51022"/>
    <lineage>
        <taxon>Eukaryota</taxon>
        <taxon>Metazoa</taxon>
        <taxon>Ecdysozoa</taxon>
        <taxon>Nematoda</taxon>
        <taxon>Chromadorea</taxon>
        <taxon>Rhabditida</taxon>
        <taxon>Rhabditina</taxon>
        <taxon>Rhabditomorpha</taxon>
        <taxon>Strongyloidea</taxon>
        <taxon>Ancylostomatidae</taxon>
        <taxon>Ancylostomatinae</taxon>
        <taxon>Ancylostoma</taxon>
    </lineage>
</organism>
<dbReference type="Proteomes" id="UP000054047">
    <property type="component" value="Unassembled WGS sequence"/>
</dbReference>
<keyword evidence="2" id="KW-1185">Reference proteome</keyword>
<sequence>MSIRVSALSGPSGREFQEKPLKLADFAELFRLFNTRMRKDLRDVFNDVFSTTSTSAHCPKREKERHTARVPSRLANASCPNNPDFLSSGQLHCQACLVSAKVNV</sequence>